<dbReference type="EMBL" id="JAAAHW010007589">
    <property type="protein sequence ID" value="KAF9947321.1"/>
    <property type="molecule type" value="Genomic_DNA"/>
</dbReference>
<dbReference type="GO" id="GO:0004497">
    <property type="term" value="F:monooxygenase activity"/>
    <property type="evidence" value="ECO:0007669"/>
    <property type="project" value="UniProtKB-KW"/>
</dbReference>
<accession>A0A9P6ITH6</accession>
<dbReference type="Proteomes" id="UP000749646">
    <property type="component" value="Unassembled WGS sequence"/>
</dbReference>
<dbReference type="InterPro" id="IPR036396">
    <property type="entry name" value="Cyt_P450_sf"/>
</dbReference>
<sequence length="368" mass="41407">PIMHECIQVLIKKIDAILEDPTFVTKGAKVLPQGQINICSLMNRLSFDIIGETAFGESFRMVQEDNHPVPKQMAKTLKRSMQQAFNPWIRKLVPMDYSFMNFAADRVKIRQDAGESARRADLLQFLLDAQANERVSGNGETGDDYGDMISGKLTDQALQTETMVFLIAGSETSSTAMTHTLMYLVKNPKTLKRLREELDQATANNLPGAIPVYDQVRNLPYLTACINESMRLRPVAATGLPREVNEDTVMSGYLIPKGTIVMAQIAQLHRNAEYFPQPNAYIPERWLPEGESPFPPVQDFTFYPFSAGTRNCVGKNFAMMEMRLILATILTSYDVELVPGQRTDYVQFITTALASESYVIKMKKRGEK</sequence>
<keyword evidence="8" id="KW-1185">Reference proteome</keyword>
<dbReference type="GO" id="GO:0016705">
    <property type="term" value="F:oxidoreductase activity, acting on paired donors, with incorporation or reduction of molecular oxygen"/>
    <property type="evidence" value="ECO:0007669"/>
    <property type="project" value="InterPro"/>
</dbReference>
<keyword evidence="6" id="KW-0560">Oxidoreductase</keyword>
<evidence type="ECO:0000256" key="4">
    <source>
        <dbReference type="ARBA" id="ARBA00023004"/>
    </source>
</evidence>
<dbReference type="Gene3D" id="1.10.630.10">
    <property type="entry name" value="Cytochrome P450"/>
    <property type="match status" value="1"/>
</dbReference>
<evidence type="ECO:0008006" key="9">
    <source>
        <dbReference type="Google" id="ProtNLM"/>
    </source>
</evidence>
<dbReference type="PROSITE" id="PS00086">
    <property type="entry name" value="CYTOCHROME_P450"/>
    <property type="match status" value="1"/>
</dbReference>
<dbReference type="GO" id="GO:0005506">
    <property type="term" value="F:iron ion binding"/>
    <property type="evidence" value="ECO:0007669"/>
    <property type="project" value="InterPro"/>
</dbReference>
<evidence type="ECO:0000256" key="1">
    <source>
        <dbReference type="ARBA" id="ARBA00001971"/>
    </source>
</evidence>
<gene>
    <name evidence="7" type="ORF">BGZ65_008911</name>
</gene>
<organism evidence="7 8">
    <name type="scientific">Modicella reniformis</name>
    <dbReference type="NCBI Taxonomy" id="1440133"/>
    <lineage>
        <taxon>Eukaryota</taxon>
        <taxon>Fungi</taxon>
        <taxon>Fungi incertae sedis</taxon>
        <taxon>Mucoromycota</taxon>
        <taxon>Mortierellomycotina</taxon>
        <taxon>Mortierellomycetes</taxon>
        <taxon>Mortierellales</taxon>
        <taxon>Mortierellaceae</taxon>
        <taxon>Modicella</taxon>
    </lineage>
</organism>
<dbReference type="PANTHER" id="PTHR24305:SF166">
    <property type="entry name" value="CYTOCHROME P450 12A4, MITOCHONDRIAL-RELATED"/>
    <property type="match status" value="1"/>
</dbReference>
<feature type="non-terminal residue" evidence="7">
    <location>
        <position position="1"/>
    </location>
</feature>
<dbReference type="Pfam" id="PF00067">
    <property type="entry name" value="p450"/>
    <property type="match status" value="1"/>
</dbReference>
<dbReference type="InterPro" id="IPR050121">
    <property type="entry name" value="Cytochrome_P450_monoxygenase"/>
</dbReference>
<dbReference type="PRINTS" id="PR00463">
    <property type="entry name" value="EP450I"/>
</dbReference>
<dbReference type="GO" id="GO:0020037">
    <property type="term" value="F:heme binding"/>
    <property type="evidence" value="ECO:0007669"/>
    <property type="project" value="InterPro"/>
</dbReference>
<evidence type="ECO:0000313" key="8">
    <source>
        <dbReference type="Proteomes" id="UP000749646"/>
    </source>
</evidence>
<dbReference type="OrthoDB" id="1470350at2759"/>
<dbReference type="SUPFAM" id="SSF48264">
    <property type="entry name" value="Cytochrome P450"/>
    <property type="match status" value="1"/>
</dbReference>
<proteinExistence type="inferred from homology"/>
<keyword evidence="3 5" id="KW-0479">Metal-binding</keyword>
<keyword evidence="4 5" id="KW-0408">Iron</keyword>
<dbReference type="AlphaFoldDB" id="A0A9P6ITH6"/>
<reference evidence="7" key="1">
    <citation type="journal article" date="2020" name="Fungal Divers.">
        <title>Resolving the Mortierellaceae phylogeny through synthesis of multi-gene phylogenetics and phylogenomics.</title>
        <authorList>
            <person name="Vandepol N."/>
            <person name="Liber J."/>
            <person name="Desiro A."/>
            <person name="Na H."/>
            <person name="Kennedy M."/>
            <person name="Barry K."/>
            <person name="Grigoriev I.V."/>
            <person name="Miller A.N."/>
            <person name="O'Donnell K."/>
            <person name="Stajich J.E."/>
            <person name="Bonito G."/>
        </authorList>
    </citation>
    <scope>NUCLEOTIDE SEQUENCE</scope>
    <source>
        <strain evidence="7">MES-2147</strain>
    </source>
</reference>
<evidence type="ECO:0000256" key="5">
    <source>
        <dbReference type="PIRSR" id="PIRSR602401-1"/>
    </source>
</evidence>
<protein>
    <recommendedName>
        <fullName evidence="9">Cytochrome P450</fullName>
    </recommendedName>
</protein>
<feature type="binding site" description="axial binding residue" evidence="5">
    <location>
        <position position="312"/>
    </location>
    <ligand>
        <name>heme</name>
        <dbReference type="ChEBI" id="CHEBI:30413"/>
    </ligand>
    <ligandPart>
        <name>Fe</name>
        <dbReference type="ChEBI" id="CHEBI:18248"/>
    </ligandPart>
</feature>
<comment type="similarity">
    <text evidence="2 6">Belongs to the cytochrome P450 family.</text>
</comment>
<dbReference type="InterPro" id="IPR017972">
    <property type="entry name" value="Cyt_P450_CS"/>
</dbReference>
<evidence type="ECO:0000313" key="7">
    <source>
        <dbReference type="EMBL" id="KAF9947321.1"/>
    </source>
</evidence>
<evidence type="ECO:0000256" key="3">
    <source>
        <dbReference type="ARBA" id="ARBA00022723"/>
    </source>
</evidence>
<dbReference type="InterPro" id="IPR002401">
    <property type="entry name" value="Cyt_P450_E_grp-I"/>
</dbReference>
<evidence type="ECO:0000256" key="6">
    <source>
        <dbReference type="RuleBase" id="RU000461"/>
    </source>
</evidence>
<dbReference type="InterPro" id="IPR001128">
    <property type="entry name" value="Cyt_P450"/>
</dbReference>
<keyword evidence="5 6" id="KW-0349">Heme</keyword>
<comment type="caution">
    <text evidence="7">The sequence shown here is derived from an EMBL/GenBank/DDBJ whole genome shotgun (WGS) entry which is preliminary data.</text>
</comment>
<dbReference type="PRINTS" id="PR00385">
    <property type="entry name" value="P450"/>
</dbReference>
<dbReference type="PANTHER" id="PTHR24305">
    <property type="entry name" value="CYTOCHROME P450"/>
    <property type="match status" value="1"/>
</dbReference>
<evidence type="ECO:0000256" key="2">
    <source>
        <dbReference type="ARBA" id="ARBA00010617"/>
    </source>
</evidence>
<comment type="cofactor">
    <cofactor evidence="1 5">
        <name>heme</name>
        <dbReference type="ChEBI" id="CHEBI:30413"/>
    </cofactor>
</comment>
<keyword evidence="6" id="KW-0503">Monooxygenase</keyword>
<name>A0A9P6ITH6_9FUNG</name>